<organism evidence="1 2">
    <name type="scientific">Aneurinibacillus migulanus</name>
    <name type="common">Bacillus migulanus</name>
    <dbReference type="NCBI Taxonomy" id="47500"/>
    <lineage>
        <taxon>Bacteria</taxon>
        <taxon>Bacillati</taxon>
        <taxon>Bacillota</taxon>
        <taxon>Bacilli</taxon>
        <taxon>Bacillales</taxon>
        <taxon>Paenibacillaceae</taxon>
        <taxon>Aneurinibacillus group</taxon>
        <taxon>Aneurinibacillus</taxon>
    </lineage>
</organism>
<evidence type="ECO:0000313" key="1">
    <source>
        <dbReference type="EMBL" id="KON94556.1"/>
    </source>
</evidence>
<accession>A0A0D1XJE4</accession>
<evidence type="ECO:0000313" key="2">
    <source>
        <dbReference type="Proteomes" id="UP000037269"/>
    </source>
</evidence>
<dbReference type="PATRIC" id="fig|47500.8.peg.2877"/>
<dbReference type="AlphaFoldDB" id="A0A0D1XJE4"/>
<reference evidence="1 2" key="1">
    <citation type="submission" date="2015-07" db="EMBL/GenBank/DDBJ databases">
        <title>Fjat-14205 dsm 2895.</title>
        <authorList>
            <person name="Liu B."/>
            <person name="Wang J."/>
            <person name="Zhu Y."/>
            <person name="Liu G."/>
            <person name="Chen Q."/>
            <person name="Chen Z."/>
            <person name="Lan J."/>
            <person name="Che J."/>
            <person name="Ge C."/>
            <person name="Shi H."/>
            <person name="Pan Z."/>
            <person name="Liu X."/>
        </authorList>
    </citation>
    <scope>NUCLEOTIDE SEQUENCE [LARGE SCALE GENOMIC DNA]</scope>
    <source>
        <strain evidence="1 2">DSM 2895</strain>
    </source>
</reference>
<dbReference type="EMBL" id="LGUG01000004">
    <property type="protein sequence ID" value="KON94556.1"/>
    <property type="molecule type" value="Genomic_DNA"/>
</dbReference>
<protein>
    <submittedName>
        <fullName evidence="1">Uncharacterized protein</fullName>
    </submittedName>
</protein>
<keyword evidence="2" id="KW-1185">Reference proteome</keyword>
<proteinExistence type="predicted"/>
<dbReference type="Proteomes" id="UP000037269">
    <property type="component" value="Unassembled WGS sequence"/>
</dbReference>
<gene>
    <name evidence="1" type="ORF">AF333_02655</name>
</gene>
<name>A0A0D1XJE4_ANEMI</name>
<sequence length="134" mass="15671">MAVRLLEDYKETTKEFLKAKESPTSKYKMKESEDLKMEETLKRMLAELQTIKEGQSKIEQRMEALESGQKDLKYDIQKQINGLTEKILEKIDQKTTEIKSEVRHVATTQEEQRSVIDLLSSRSIQHEAALKRKN</sequence>
<comment type="caution">
    <text evidence="1">The sequence shown here is derived from an EMBL/GenBank/DDBJ whole genome shotgun (WGS) entry which is preliminary data.</text>
</comment>